<name>A0A830HQ71_9CHLO</name>
<dbReference type="InterPro" id="IPR013783">
    <property type="entry name" value="Ig-like_fold"/>
</dbReference>
<sequence length="1126" mass="117269">MKRFANWLTSSSATSSSSSAAATSSPSSRSRASTAANQPAAASSNASNVPVARVRALPPGCQRILANVRSQAVRRAFCDVDEDEHTAKSTLRVVVCSWNVCGSAPPSVDSAEADLAPWLAAMPDPSDPNAQYDDDAAPTLVAMCLQEMVSLSASNVVQGSLGYDVDGGAKAAADWDSLAALTLHQRYGVPYTRIAKRQLVGTYLSVWAIATDVSEGKVGAFGTDAVATGTLGVLGNKGGCLASVRVHETTVAFISAHLSSGEDIGSEKRRNDDASSILRRGTFDGAAVLAAPPTEAALIIRAKMLAAAAAAASTSGDANEAASKAKVPTLSVEDHDICFFVGDLNYRLHDMPVKQTDVRGAVTYVKDSLMDTGSPAALLNAHDELTAEMAAGRVFPGFREEPITFPPTFKFKKGTDRYTGEPEDDADESASNATDLEEDVAIVSKKDAQPEEDSKPRKPAWTDRCLLRVRKTATSVMPTSLAHISCRSYGSADLRLSDHRPVHLHARLTCRYARMELPSSPGTSPAKGSASPPAPVPIPPAVACLRRAFRDVDMASATKTIPRCRVAYRDSQATEASAVGVSFPGKARYGSIARAPPLDEPLGAQSTNVESGIFATLCNEGGCPALWGFRVTPDDAAGHAELPRWLSVTPREGLLLPEEEKELSFCARIGPGDARRAPGEVWCKPGAAGVAVDGGAELSTVLVLGCEMGGDSFVPITVKYAGHPYGCDLDCLRQYEGPSAVTENGDDEQVATLSAVGSAADLSSTPEPELAQEIDNDKDNGDGDAPTEQDPEAAADSAVERVLTSILADMDSDEVRVNLKVEPASASTTTPGVPARIRTQVPSTDPHESYKLCRRVLPGYDRAAGPIQWLCHALVHARNRDKPDASVVLSPLVRLARDGGIPLPAAQANSDASSPSTPLSALLSEEDRLAVRTTSGTFVASGDLTGSLAALAAEFSGAMDAGGGAVPSEFAPGPFDWLRDAGAPALSALASGTSVMEANLPADVVSAALVAFFSDLPTPAIDPSGDESDDRRRAIAGSVSSACVAAAFGALLVTAGGDEESIREGSWLSPSESASSSDSTPDRTTSSLRAAAAHAFFLSCSHTQPLTTKAASERLAGICRSVSERA</sequence>
<feature type="compositionally biased region" description="Basic and acidic residues" evidence="2">
    <location>
        <begin position="444"/>
        <end position="456"/>
    </location>
</feature>
<proteinExistence type="inferred from homology"/>
<evidence type="ECO:0000256" key="1">
    <source>
        <dbReference type="ARBA" id="ARBA00010768"/>
    </source>
</evidence>
<feature type="region of interest" description="Disordered" evidence="2">
    <location>
        <begin position="1062"/>
        <end position="1085"/>
    </location>
</feature>
<dbReference type="Pfam" id="PF22669">
    <property type="entry name" value="Exo_endo_phos2"/>
    <property type="match status" value="1"/>
</dbReference>
<feature type="region of interest" description="Disordered" evidence="2">
    <location>
        <begin position="825"/>
        <end position="845"/>
    </location>
</feature>
<feature type="compositionally biased region" description="Low complexity" evidence="2">
    <location>
        <begin position="9"/>
        <end position="49"/>
    </location>
</feature>
<feature type="region of interest" description="Disordered" evidence="2">
    <location>
        <begin position="410"/>
        <end position="459"/>
    </location>
</feature>
<dbReference type="AlphaFoldDB" id="A0A830HQ71"/>
<organism evidence="4 5">
    <name type="scientific">Pycnococcus provasolii</name>
    <dbReference type="NCBI Taxonomy" id="41880"/>
    <lineage>
        <taxon>Eukaryota</taxon>
        <taxon>Viridiplantae</taxon>
        <taxon>Chlorophyta</taxon>
        <taxon>Pseudoscourfieldiophyceae</taxon>
        <taxon>Pseudoscourfieldiales</taxon>
        <taxon>Pycnococcaceae</taxon>
        <taxon>Pycnococcus</taxon>
    </lineage>
</organism>
<reference evidence="4" key="1">
    <citation type="submission" date="2020-10" db="EMBL/GenBank/DDBJ databases">
        <title>Unveiling of a novel bifunctional photoreceptor, Dualchrome1, isolated from a cosmopolitan green alga.</title>
        <authorList>
            <person name="Suzuki S."/>
            <person name="Kawachi M."/>
        </authorList>
    </citation>
    <scope>NUCLEOTIDE SEQUENCE</scope>
    <source>
        <strain evidence="4">NIES 2893</strain>
    </source>
</reference>
<gene>
    <name evidence="4" type="ORF">PPROV_000633300</name>
</gene>
<dbReference type="PANTHER" id="PTHR11200:SF300">
    <property type="entry name" value="TYPE II INOSITOL 1,4,5-TRISPHOSPHATE 5-PHOSPHATASE"/>
    <property type="match status" value="1"/>
</dbReference>
<dbReference type="GO" id="GO:0004439">
    <property type="term" value="F:phosphatidylinositol-4,5-bisphosphate 5-phosphatase activity"/>
    <property type="evidence" value="ECO:0007669"/>
    <property type="project" value="TreeGrafter"/>
</dbReference>
<feature type="domain" description="Inositol polyphosphate-related phosphatase" evidence="3">
    <location>
        <begin position="89"/>
        <end position="514"/>
    </location>
</feature>
<dbReference type="SUPFAM" id="SSF56219">
    <property type="entry name" value="DNase I-like"/>
    <property type="match status" value="1"/>
</dbReference>
<feature type="compositionally biased region" description="Low complexity" evidence="2">
    <location>
        <begin position="1066"/>
        <end position="1085"/>
    </location>
</feature>
<evidence type="ECO:0000259" key="3">
    <source>
        <dbReference type="SMART" id="SM00128"/>
    </source>
</evidence>
<dbReference type="OrthoDB" id="62798at2759"/>
<feature type="region of interest" description="Disordered" evidence="2">
    <location>
        <begin position="1"/>
        <end position="49"/>
    </location>
</feature>
<evidence type="ECO:0000313" key="5">
    <source>
        <dbReference type="Proteomes" id="UP000660262"/>
    </source>
</evidence>
<comment type="caution">
    <text evidence="4">The sequence shown here is derived from an EMBL/GenBank/DDBJ whole genome shotgun (WGS) entry which is preliminary data.</text>
</comment>
<evidence type="ECO:0000256" key="2">
    <source>
        <dbReference type="SAM" id="MobiDB-lite"/>
    </source>
</evidence>
<comment type="similarity">
    <text evidence="1">Belongs to the inositol polyphosphate 5-phosphatase family.</text>
</comment>
<keyword evidence="5" id="KW-1185">Reference proteome</keyword>
<dbReference type="EMBL" id="BNJQ01000017">
    <property type="protein sequence ID" value="GHP07591.1"/>
    <property type="molecule type" value="Genomic_DNA"/>
</dbReference>
<dbReference type="Gene3D" id="3.60.10.10">
    <property type="entry name" value="Endonuclease/exonuclease/phosphatase"/>
    <property type="match status" value="1"/>
</dbReference>
<dbReference type="SMART" id="SM00128">
    <property type="entry name" value="IPPc"/>
    <property type="match status" value="1"/>
</dbReference>
<dbReference type="Proteomes" id="UP000660262">
    <property type="component" value="Unassembled WGS sequence"/>
</dbReference>
<protein>
    <recommendedName>
        <fullName evidence="3">Inositol polyphosphate-related phosphatase domain-containing protein</fullName>
    </recommendedName>
</protein>
<dbReference type="PANTHER" id="PTHR11200">
    <property type="entry name" value="INOSITOL 5-PHOSPHATASE"/>
    <property type="match status" value="1"/>
</dbReference>
<accession>A0A830HQ71</accession>
<dbReference type="InterPro" id="IPR036691">
    <property type="entry name" value="Endo/exonu/phosph_ase_sf"/>
</dbReference>
<dbReference type="InterPro" id="IPR000300">
    <property type="entry name" value="IPPc"/>
</dbReference>
<feature type="region of interest" description="Disordered" evidence="2">
    <location>
        <begin position="758"/>
        <end position="795"/>
    </location>
</feature>
<dbReference type="InterPro" id="IPR046985">
    <property type="entry name" value="IP5"/>
</dbReference>
<dbReference type="Gene3D" id="2.60.40.10">
    <property type="entry name" value="Immunoglobulins"/>
    <property type="match status" value="1"/>
</dbReference>
<evidence type="ECO:0000313" key="4">
    <source>
        <dbReference type="EMBL" id="GHP07591.1"/>
    </source>
</evidence>
<dbReference type="GO" id="GO:0046856">
    <property type="term" value="P:phosphatidylinositol dephosphorylation"/>
    <property type="evidence" value="ECO:0007669"/>
    <property type="project" value="InterPro"/>
</dbReference>